<reference evidence="8" key="1">
    <citation type="submission" date="2017-05" db="EMBL/GenBank/DDBJ databases">
        <authorList>
            <person name="Rodrigo-Torres L."/>
            <person name="Arahal R. D."/>
            <person name="Lucena T."/>
        </authorList>
    </citation>
    <scope>NUCLEOTIDE SEQUENCE [LARGE SCALE GENOMIC DNA]</scope>
    <source>
        <strain evidence="8">CECT 8489</strain>
    </source>
</reference>
<dbReference type="CDD" id="cd14014">
    <property type="entry name" value="STKc_PknB_like"/>
    <property type="match status" value="1"/>
</dbReference>
<feature type="domain" description="Protein kinase" evidence="6">
    <location>
        <begin position="28"/>
        <end position="302"/>
    </location>
</feature>
<dbReference type="Gene3D" id="1.10.510.10">
    <property type="entry name" value="Transferase(Phosphotransferase) domain 1"/>
    <property type="match status" value="1"/>
</dbReference>
<dbReference type="InterPro" id="IPR008266">
    <property type="entry name" value="Tyr_kinase_AS"/>
</dbReference>
<keyword evidence="4 5" id="KW-0067">ATP-binding</keyword>
<dbReference type="RefSeq" id="WP_093972211.1">
    <property type="nucleotide sequence ID" value="NZ_FXXQ01000001.1"/>
</dbReference>
<evidence type="ECO:0000256" key="2">
    <source>
        <dbReference type="ARBA" id="ARBA00022741"/>
    </source>
</evidence>
<evidence type="ECO:0000313" key="7">
    <source>
        <dbReference type="EMBL" id="SMX22228.1"/>
    </source>
</evidence>
<feature type="binding site" evidence="5">
    <location>
        <position position="57"/>
    </location>
    <ligand>
        <name>ATP</name>
        <dbReference type="ChEBI" id="CHEBI:30616"/>
    </ligand>
</feature>
<organism evidence="7 8">
    <name type="scientific">Boseongicola aestuarii</name>
    <dbReference type="NCBI Taxonomy" id="1470561"/>
    <lineage>
        <taxon>Bacteria</taxon>
        <taxon>Pseudomonadati</taxon>
        <taxon>Pseudomonadota</taxon>
        <taxon>Alphaproteobacteria</taxon>
        <taxon>Rhodobacterales</taxon>
        <taxon>Paracoccaceae</taxon>
        <taxon>Boseongicola</taxon>
    </lineage>
</organism>
<evidence type="ECO:0000256" key="1">
    <source>
        <dbReference type="ARBA" id="ARBA00022679"/>
    </source>
</evidence>
<accession>A0A238IUX4</accession>
<dbReference type="Gene3D" id="3.30.200.20">
    <property type="entry name" value="Phosphorylase Kinase, domain 1"/>
    <property type="match status" value="1"/>
</dbReference>
<dbReference type="PROSITE" id="PS50011">
    <property type="entry name" value="PROTEIN_KINASE_DOM"/>
    <property type="match status" value="1"/>
</dbReference>
<evidence type="ECO:0000313" key="8">
    <source>
        <dbReference type="Proteomes" id="UP000201838"/>
    </source>
</evidence>
<name>A0A238IUX4_9RHOB</name>
<keyword evidence="8" id="KW-1185">Reference proteome</keyword>
<dbReference type="PROSITE" id="PS00109">
    <property type="entry name" value="PROTEIN_KINASE_TYR"/>
    <property type="match status" value="1"/>
</dbReference>
<proteinExistence type="predicted"/>
<evidence type="ECO:0000256" key="4">
    <source>
        <dbReference type="ARBA" id="ARBA00022840"/>
    </source>
</evidence>
<keyword evidence="3 7" id="KW-0418">Kinase</keyword>
<dbReference type="EC" id="2.7.11.1" evidence="7"/>
<dbReference type="Proteomes" id="UP000201838">
    <property type="component" value="Unassembled WGS sequence"/>
</dbReference>
<dbReference type="PANTHER" id="PTHR43289:SF34">
    <property type="entry name" value="SERINE_THREONINE-PROTEIN KINASE YBDM-RELATED"/>
    <property type="match status" value="1"/>
</dbReference>
<dbReference type="SUPFAM" id="SSF56112">
    <property type="entry name" value="Protein kinase-like (PK-like)"/>
    <property type="match status" value="1"/>
</dbReference>
<dbReference type="PROSITE" id="PS00107">
    <property type="entry name" value="PROTEIN_KINASE_ATP"/>
    <property type="match status" value="1"/>
</dbReference>
<dbReference type="Pfam" id="PF00069">
    <property type="entry name" value="Pkinase"/>
    <property type="match status" value="1"/>
</dbReference>
<evidence type="ECO:0000259" key="6">
    <source>
        <dbReference type="PROSITE" id="PS50011"/>
    </source>
</evidence>
<keyword evidence="2 5" id="KW-0547">Nucleotide-binding</keyword>
<dbReference type="GO" id="GO:0005524">
    <property type="term" value="F:ATP binding"/>
    <property type="evidence" value="ECO:0007669"/>
    <property type="project" value="UniProtKB-UniRule"/>
</dbReference>
<dbReference type="InterPro" id="IPR000719">
    <property type="entry name" value="Prot_kinase_dom"/>
</dbReference>
<dbReference type="PANTHER" id="PTHR43289">
    <property type="entry name" value="MITOGEN-ACTIVATED PROTEIN KINASE KINASE KINASE 20-RELATED"/>
    <property type="match status" value="1"/>
</dbReference>
<gene>
    <name evidence="7" type="primary">prkC_1</name>
    <name evidence="7" type="ORF">BOA8489_00319</name>
</gene>
<evidence type="ECO:0000256" key="5">
    <source>
        <dbReference type="PROSITE-ProRule" id="PRU10141"/>
    </source>
</evidence>
<dbReference type="OrthoDB" id="9801841at2"/>
<dbReference type="GO" id="GO:0004674">
    <property type="term" value="F:protein serine/threonine kinase activity"/>
    <property type="evidence" value="ECO:0007669"/>
    <property type="project" value="UniProtKB-EC"/>
</dbReference>
<evidence type="ECO:0000256" key="3">
    <source>
        <dbReference type="ARBA" id="ARBA00022777"/>
    </source>
</evidence>
<protein>
    <submittedName>
        <fullName evidence="7">Serine/threonine-protein kinase PrkC</fullName>
        <ecNumber evidence="7">2.7.11.1</ecNumber>
    </submittedName>
</protein>
<dbReference type="AlphaFoldDB" id="A0A238IUX4"/>
<dbReference type="InterPro" id="IPR011009">
    <property type="entry name" value="Kinase-like_dom_sf"/>
</dbReference>
<keyword evidence="1 7" id="KW-0808">Transferase</keyword>
<sequence>MTHARPDPEPTETVPSLPIGTTLSGEQFTITEHLGAGGFGITYRARDNVLGRTVVIKECYYEDFCTRSGKSVVARSQSYAKPIRSIVKMFMREAQSLAKIRHPNIVGVHRSFEENDTAYMVLDLIEGPDLFDIIANPVSPARVQDILTQLLDAIEKVHDLDLLHRDISPDNILIEKTGTPVLIDFGAARAEASRHTRAISSLLVVKDGYSPHEFYVTGSDQTPSSDLYALAATFYHVLTGQAPPNSQARMVEIAGRRPDPCVPLAGRIKGYDQTFLQAIDTAMQIHPGDRLQTAARWKSLIAQGKADTSPTGQLRVSSKDVSLDLERSLTRLVEETNDEVRRISQLPEPPKNVVTLPEQPETPPTVQSGRFTFQTADELKKQEAAVTAARTQRSMRLVAGLLMCFGLVFFFSVP</sequence>
<dbReference type="EMBL" id="FXXQ01000001">
    <property type="protein sequence ID" value="SMX22228.1"/>
    <property type="molecule type" value="Genomic_DNA"/>
</dbReference>
<dbReference type="InterPro" id="IPR017441">
    <property type="entry name" value="Protein_kinase_ATP_BS"/>
</dbReference>